<sequence>MQKLQAVGGDLDEARGLDVTCPKELLTSAGFVTSWESHSSHQDSKSPSLYYDEGGNPSWATDSASHGCLVNQRDRCRDTDYEDLFQAESNGKGMKDLHVRRSKSTAALHSVQNKVLQLQWPSKSRFKEIKTNGGEAPRPMNRHMETTYSEACEEASTALLPTDMVKEIRDLDKAMNMPVCSEELSPSLDLSVFDEEARFTLSKLTSKRKDRGKGGRNPSKDARLDPSIDPKKAARIMANRLSAARSKLRQKASSLGLTAKLSVLMSQRLKLSKEVERLKSMCEELEGENEHMLSSMGPSVHRGIAEDSTSSKLLFQVQTPQILLDMAPSAPVGMQVIPLQGTSIDSAFPKRGSYFVGATQNSMVQEGGVGLPDLSAFPAFHPSQREESMKPSAPLSTFNAYQGEQPSTAPAHTGRNVGAMVLSDVSPHGMLVQDFHTAGSAPGVPSKTLQHINFESSFNVQSEGAECHFWRQPAGSYTAAAHKEPHMGRSVVMGIPVSLPSNMAQRPVASGSQLHLPQKVFHLPSCMSATSLM</sequence>
<dbReference type="GO" id="GO:0003700">
    <property type="term" value="F:DNA-binding transcription factor activity"/>
    <property type="evidence" value="ECO:0007669"/>
    <property type="project" value="InterPro"/>
</dbReference>
<comment type="caution">
    <text evidence="4">The sequence shown here is derived from an EMBL/GenBank/DDBJ whole genome shotgun (WGS) entry which is preliminary data.</text>
</comment>
<dbReference type="OrthoDB" id="1435597at2759"/>
<evidence type="ECO:0000313" key="5">
    <source>
        <dbReference type="Proteomes" id="UP000232323"/>
    </source>
</evidence>
<dbReference type="Gene3D" id="1.20.5.170">
    <property type="match status" value="1"/>
</dbReference>
<name>A0A250XE10_9CHLO</name>
<evidence type="ECO:0000256" key="1">
    <source>
        <dbReference type="SAM" id="Coils"/>
    </source>
</evidence>
<proteinExistence type="predicted"/>
<dbReference type="EMBL" id="BEGY01000063">
    <property type="protein sequence ID" value="GAX81315.1"/>
    <property type="molecule type" value="Genomic_DNA"/>
</dbReference>
<dbReference type="SUPFAM" id="SSF57959">
    <property type="entry name" value="Leucine zipper domain"/>
    <property type="match status" value="1"/>
</dbReference>
<dbReference type="AlphaFoldDB" id="A0A250XE10"/>
<reference evidence="4 5" key="1">
    <citation type="submission" date="2017-08" db="EMBL/GenBank/DDBJ databases">
        <title>Acidophilic green algal genome provides insights into adaptation to an acidic environment.</title>
        <authorList>
            <person name="Hirooka S."/>
            <person name="Hirose Y."/>
            <person name="Kanesaki Y."/>
            <person name="Higuchi S."/>
            <person name="Fujiwara T."/>
            <person name="Onuma R."/>
            <person name="Era A."/>
            <person name="Ohbayashi R."/>
            <person name="Uzuka A."/>
            <person name="Nozaki H."/>
            <person name="Yoshikawa H."/>
            <person name="Miyagishima S.Y."/>
        </authorList>
    </citation>
    <scope>NUCLEOTIDE SEQUENCE [LARGE SCALE GENOMIC DNA]</scope>
    <source>
        <strain evidence="4 5">NIES-2499</strain>
    </source>
</reference>
<feature type="region of interest" description="Disordered" evidence="2">
    <location>
        <begin position="204"/>
        <end position="228"/>
    </location>
</feature>
<dbReference type="InterPro" id="IPR004827">
    <property type="entry name" value="bZIP"/>
</dbReference>
<dbReference type="Proteomes" id="UP000232323">
    <property type="component" value="Unassembled WGS sequence"/>
</dbReference>
<keyword evidence="5" id="KW-1185">Reference proteome</keyword>
<feature type="domain" description="BZIP" evidence="3">
    <location>
        <begin position="227"/>
        <end position="291"/>
    </location>
</feature>
<dbReference type="Pfam" id="PF00170">
    <property type="entry name" value="bZIP_1"/>
    <property type="match status" value="1"/>
</dbReference>
<gene>
    <name evidence="4" type="ORF">CEUSTIGMA_g8746.t1</name>
</gene>
<organism evidence="4 5">
    <name type="scientific">Chlamydomonas eustigma</name>
    <dbReference type="NCBI Taxonomy" id="1157962"/>
    <lineage>
        <taxon>Eukaryota</taxon>
        <taxon>Viridiplantae</taxon>
        <taxon>Chlorophyta</taxon>
        <taxon>core chlorophytes</taxon>
        <taxon>Chlorophyceae</taxon>
        <taxon>CS clade</taxon>
        <taxon>Chlamydomonadales</taxon>
        <taxon>Chlamydomonadaceae</taxon>
        <taxon>Chlamydomonas</taxon>
    </lineage>
</organism>
<feature type="coiled-coil region" evidence="1">
    <location>
        <begin position="268"/>
        <end position="295"/>
    </location>
</feature>
<evidence type="ECO:0000256" key="2">
    <source>
        <dbReference type="SAM" id="MobiDB-lite"/>
    </source>
</evidence>
<feature type="compositionally biased region" description="Basic and acidic residues" evidence="2">
    <location>
        <begin position="218"/>
        <end position="228"/>
    </location>
</feature>
<dbReference type="SMART" id="SM00338">
    <property type="entry name" value="BRLZ"/>
    <property type="match status" value="1"/>
</dbReference>
<accession>A0A250XE10</accession>
<keyword evidence="1" id="KW-0175">Coiled coil</keyword>
<dbReference type="InterPro" id="IPR046347">
    <property type="entry name" value="bZIP_sf"/>
</dbReference>
<protein>
    <recommendedName>
        <fullName evidence="3">BZIP domain-containing protein</fullName>
    </recommendedName>
</protein>
<evidence type="ECO:0000313" key="4">
    <source>
        <dbReference type="EMBL" id="GAX81315.1"/>
    </source>
</evidence>
<evidence type="ECO:0000259" key="3">
    <source>
        <dbReference type="SMART" id="SM00338"/>
    </source>
</evidence>